<dbReference type="EMBL" id="SJPV01000021">
    <property type="protein sequence ID" value="TWU30727.1"/>
    <property type="molecule type" value="Genomic_DNA"/>
</dbReference>
<sequence length="96" mass="11437">MQYPRRTSVLYDVYDMEAVKSILLSETIRGITCDGSFFYRVVFMLRQVAIGMTKGEIFVWDLDEDEWKCTILHPRIGHGVTRRSRWILEARHTRLR</sequence>
<proteinExistence type="predicted"/>
<name>A0A5C6D4Y1_9BACT</name>
<reference evidence="1 2" key="1">
    <citation type="submission" date="2019-02" db="EMBL/GenBank/DDBJ databases">
        <title>Deep-cultivation of Planctomycetes and their phenomic and genomic characterization uncovers novel biology.</title>
        <authorList>
            <person name="Wiegand S."/>
            <person name="Jogler M."/>
            <person name="Boedeker C."/>
            <person name="Pinto D."/>
            <person name="Vollmers J."/>
            <person name="Rivas-Marin E."/>
            <person name="Kohn T."/>
            <person name="Peeters S.H."/>
            <person name="Heuer A."/>
            <person name="Rast P."/>
            <person name="Oberbeckmann S."/>
            <person name="Bunk B."/>
            <person name="Jeske O."/>
            <person name="Meyerdierks A."/>
            <person name="Storesund J.E."/>
            <person name="Kallscheuer N."/>
            <person name="Luecker S."/>
            <person name="Lage O.M."/>
            <person name="Pohl T."/>
            <person name="Merkel B.J."/>
            <person name="Hornburger P."/>
            <person name="Mueller R.-W."/>
            <person name="Bruemmer F."/>
            <person name="Labrenz M."/>
            <person name="Spormann A.M."/>
            <person name="Op Den Camp H."/>
            <person name="Overmann J."/>
            <person name="Amann R."/>
            <person name="Jetten M.S.M."/>
            <person name="Mascher T."/>
            <person name="Medema M.H."/>
            <person name="Devos D.P."/>
            <person name="Kaster A.-K."/>
            <person name="Ovreas L."/>
            <person name="Rohde M."/>
            <person name="Galperin M.Y."/>
            <person name="Jogler C."/>
        </authorList>
    </citation>
    <scope>NUCLEOTIDE SEQUENCE [LARGE SCALE GENOMIC DNA]</scope>
    <source>
        <strain evidence="1 2">Poly41</strain>
    </source>
</reference>
<dbReference type="AlphaFoldDB" id="A0A5C6D4Y1"/>
<comment type="caution">
    <text evidence="1">The sequence shown here is derived from an EMBL/GenBank/DDBJ whole genome shotgun (WGS) entry which is preliminary data.</text>
</comment>
<protein>
    <submittedName>
        <fullName evidence="1">Uncharacterized protein</fullName>
    </submittedName>
</protein>
<gene>
    <name evidence="1" type="ORF">Poly41_66320</name>
</gene>
<evidence type="ECO:0000313" key="2">
    <source>
        <dbReference type="Proteomes" id="UP000319143"/>
    </source>
</evidence>
<dbReference type="Proteomes" id="UP000319143">
    <property type="component" value="Unassembled WGS sequence"/>
</dbReference>
<accession>A0A5C6D4Y1</accession>
<keyword evidence="2" id="KW-1185">Reference proteome</keyword>
<evidence type="ECO:0000313" key="1">
    <source>
        <dbReference type="EMBL" id="TWU30727.1"/>
    </source>
</evidence>
<organism evidence="1 2">
    <name type="scientific">Novipirellula artificiosorum</name>
    <dbReference type="NCBI Taxonomy" id="2528016"/>
    <lineage>
        <taxon>Bacteria</taxon>
        <taxon>Pseudomonadati</taxon>
        <taxon>Planctomycetota</taxon>
        <taxon>Planctomycetia</taxon>
        <taxon>Pirellulales</taxon>
        <taxon>Pirellulaceae</taxon>
        <taxon>Novipirellula</taxon>
    </lineage>
</organism>